<dbReference type="OMA" id="PFDMPML"/>
<name>A0A087Y5W2_POEFO</name>
<feature type="compositionally biased region" description="Basic and acidic residues" evidence="2">
    <location>
        <begin position="29"/>
        <end position="49"/>
    </location>
</feature>
<reference evidence="3" key="2">
    <citation type="submission" date="2025-08" db="UniProtKB">
        <authorList>
            <consortium name="Ensembl"/>
        </authorList>
    </citation>
    <scope>IDENTIFICATION</scope>
</reference>
<dbReference type="InterPro" id="IPR005026">
    <property type="entry name" value="SAPAP"/>
</dbReference>
<dbReference type="GO" id="GO:0051642">
    <property type="term" value="P:centrosome localization"/>
    <property type="evidence" value="ECO:0007669"/>
    <property type="project" value="TreeGrafter"/>
</dbReference>
<dbReference type="GO" id="GO:0005737">
    <property type="term" value="C:cytoplasm"/>
    <property type="evidence" value="ECO:0007669"/>
    <property type="project" value="TreeGrafter"/>
</dbReference>
<sequence>MDSRFADLRRRDSSVSMLRVKQSRRRSQCQKENRERMVNTRRQLDKLPEADVSSLDVSMVTTNMPTVQEKTRIKATPANTAAVDRLKRLQNWKEQKELKKEMEKRERESKRVFKIGLYQPKDTFSLAPLPAVPSAASRPRERKVNVAPPQSSRVTRSMKQPQQEPQRPLVMQHQNTRANKVQPCAERPARSRAAALKPSTATNTSAGCPAALGPGGRALSTRSANRPPVTKAQAEVKDNPKAREGRTTRNRAVVNPLPPSSGERRNCKALSTTVQPAEHKETELTEPSVQEQEKSVCPPHPTPGPEDRATMVSSAPEEAAPAPSFAPDGFVFQAPAGLSAFKFEPLTPRSADAFLTPSPSFSLPPAPVFSDEPPAEPGEPTPPKPPGHSPLRSASTSTSPHESKHDVPYFRSEMSSETDRLTDLCLRWESRVEDETIPEEMRDQMRTAVGQARLLMKERFNQFRGLVDDCEFSRGEKVTTCTDLQGFWDMVYFQVEDVNRKFDALREAEGRGWLEELKPPPRQRRAVKKMSAAPTKPTGNKAAAKSRLAAVKAAMKARQQAEAEDTGAAAGRQEPLGGLTQLESPARPPTRRSSRLSAATLPQTVLAQASPAAAFPSPRRVTRRSLALTQSPVPAPPTQPVHSAQKHLDYKSQQEAPQASQNQNISLCFSPVKEVTSDEPQNQTSPNQHSEQETVSEDLPTLSVDNKPCDVISARLSPSPCQTAAVQPPSHSPSDQVPMETQPPSSPTPDASVVEEIPGLDFERYFQPSQRCSMSPGDTVAIELSPSVGADVEMESPKGQPEELPAHLEPALSAVSSVFTPQPPQVQTAQSALLLFTPDLKDRIRQSTCPSDLMVFTPPNL</sequence>
<feature type="compositionally biased region" description="Pro residues" evidence="2">
    <location>
        <begin position="375"/>
        <end position="388"/>
    </location>
</feature>
<evidence type="ECO:0000313" key="4">
    <source>
        <dbReference type="Proteomes" id="UP000028760"/>
    </source>
</evidence>
<feature type="compositionally biased region" description="Low complexity" evidence="2">
    <location>
        <begin position="541"/>
        <end position="554"/>
    </location>
</feature>
<feature type="region of interest" description="Disordered" evidence="2">
    <location>
        <begin position="362"/>
        <end position="414"/>
    </location>
</feature>
<dbReference type="PANTHER" id="PTHR12353:SF1">
    <property type="entry name" value="DISKS LARGE-ASSOCIATED PROTEIN 5"/>
    <property type="match status" value="1"/>
</dbReference>
<evidence type="ECO:0000256" key="1">
    <source>
        <dbReference type="ARBA" id="ARBA00008839"/>
    </source>
</evidence>
<feature type="compositionally biased region" description="Polar residues" evidence="2">
    <location>
        <begin position="148"/>
        <end position="165"/>
    </location>
</feature>
<feature type="region of interest" description="Disordered" evidence="2">
    <location>
        <begin position="1"/>
        <end position="50"/>
    </location>
</feature>
<feature type="region of interest" description="Disordered" evidence="2">
    <location>
        <begin position="124"/>
        <end position="326"/>
    </location>
</feature>
<feature type="compositionally biased region" description="Basic and acidic residues" evidence="2">
    <location>
        <begin position="1"/>
        <end position="13"/>
    </location>
</feature>
<feature type="compositionally biased region" description="Low complexity" evidence="2">
    <location>
        <begin position="313"/>
        <end position="326"/>
    </location>
</feature>
<accession>A0A087Y5W2</accession>
<dbReference type="GeneID" id="103142690"/>
<dbReference type="CTD" id="9787"/>
<reference evidence="3" key="3">
    <citation type="submission" date="2025-09" db="UniProtKB">
        <authorList>
            <consortium name="Ensembl"/>
        </authorList>
    </citation>
    <scope>IDENTIFICATION</scope>
</reference>
<dbReference type="AlphaFoldDB" id="A0A087Y5W2"/>
<feature type="compositionally biased region" description="Basic and acidic residues" evidence="2">
    <location>
        <begin position="234"/>
        <end position="247"/>
    </location>
</feature>
<comment type="similarity">
    <text evidence="1">Belongs to the SAPAP family.</text>
</comment>
<dbReference type="RefSeq" id="XP_007558927.1">
    <property type="nucleotide sequence ID" value="XM_007558865.2"/>
</dbReference>
<feature type="region of interest" description="Disordered" evidence="2">
    <location>
        <begin position="629"/>
        <end position="751"/>
    </location>
</feature>
<dbReference type="GO" id="GO:0023052">
    <property type="term" value="P:signaling"/>
    <property type="evidence" value="ECO:0007669"/>
    <property type="project" value="InterPro"/>
</dbReference>
<dbReference type="PANTHER" id="PTHR12353">
    <property type="entry name" value="DISKS LARGE-ASSOCIATED PROTEIN DAP SAP90/PSD-95-ASSOCIATED PROTEIN"/>
    <property type="match status" value="1"/>
</dbReference>
<dbReference type="GeneTree" id="ENSGT00940000158652"/>
<protein>
    <submittedName>
        <fullName evidence="3">Discs, large (Drosophila) homolog-associated protein 5</fullName>
    </submittedName>
</protein>
<dbReference type="GO" id="GO:0008017">
    <property type="term" value="F:microtubule binding"/>
    <property type="evidence" value="ECO:0007669"/>
    <property type="project" value="TreeGrafter"/>
</dbReference>
<reference evidence="4" key="1">
    <citation type="submission" date="2013-10" db="EMBL/GenBank/DDBJ databases">
        <authorList>
            <person name="Schartl M."/>
            <person name="Warren W."/>
        </authorList>
    </citation>
    <scope>NUCLEOTIDE SEQUENCE [LARGE SCALE GENOMIC DNA]</scope>
    <source>
        <strain evidence="4">female</strain>
    </source>
</reference>
<proteinExistence type="inferred from homology"/>
<feature type="region of interest" description="Disordered" evidence="2">
    <location>
        <begin position="517"/>
        <end position="597"/>
    </location>
</feature>
<feature type="compositionally biased region" description="Polar residues" evidence="2">
    <location>
        <begin position="678"/>
        <end position="689"/>
    </location>
</feature>
<dbReference type="GO" id="GO:0007052">
    <property type="term" value="P:mitotic spindle organization"/>
    <property type="evidence" value="ECO:0007669"/>
    <property type="project" value="TreeGrafter"/>
</dbReference>
<dbReference type="eggNOG" id="KOG3971">
    <property type="taxonomic scope" value="Eukaryota"/>
</dbReference>
<dbReference type="STRING" id="48698.ENSPFOP00000013415"/>
<dbReference type="GO" id="GO:0031616">
    <property type="term" value="C:spindle pole centrosome"/>
    <property type="evidence" value="ECO:0007669"/>
    <property type="project" value="TreeGrafter"/>
</dbReference>
<evidence type="ECO:0000313" key="3">
    <source>
        <dbReference type="Ensembl" id="ENSPFOP00000013415.2"/>
    </source>
</evidence>
<keyword evidence="4" id="KW-1185">Reference proteome</keyword>
<dbReference type="GO" id="GO:0051382">
    <property type="term" value="P:kinetochore assembly"/>
    <property type="evidence" value="ECO:0007669"/>
    <property type="project" value="TreeGrafter"/>
</dbReference>
<dbReference type="GO" id="GO:0007346">
    <property type="term" value="P:regulation of mitotic cell cycle"/>
    <property type="evidence" value="ECO:0007669"/>
    <property type="project" value="TreeGrafter"/>
</dbReference>
<dbReference type="Proteomes" id="UP000028760">
    <property type="component" value="Unassembled WGS sequence"/>
</dbReference>
<dbReference type="Ensembl" id="ENSPFOT00000013433.2">
    <property type="protein sequence ID" value="ENSPFOP00000013415.2"/>
    <property type="gene ID" value="ENSPFOG00000013416.2"/>
</dbReference>
<feature type="compositionally biased region" description="Low complexity" evidence="2">
    <location>
        <begin position="125"/>
        <end position="137"/>
    </location>
</feature>
<dbReference type="GO" id="GO:0007059">
    <property type="term" value="P:chromosome segregation"/>
    <property type="evidence" value="ECO:0007669"/>
    <property type="project" value="TreeGrafter"/>
</dbReference>
<dbReference type="Pfam" id="PF03359">
    <property type="entry name" value="GKAP"/>
    <property type="match status" value="1"/>
</dbReference>
<organism evidence="3 4">
    <name type="scientific">Poecilia formosa</name>
    <name type="common">Amazon molly</name>
    <name type="synonym">Limia formosa</name>
    <dbReference type="NCBI Taxonomy" id="48698"/>
    <lineage>
        <taxon>Eukaryota</taxon>
        <taxon>Metazoa</taxon>
        <taxon>Chordata</taxon>
        <taxon>Craniata</taxon>
        <taxon>Vertebrata</taxon>
        <taxon>Euteleostomi</taxon>
        <taxon>Actinopterygii</taxon>
        <taxon>Neopterygii</taxon>
        <taxon>Teleostei</taxon>
        <taxon>Neoteleostei</taxon>
        <taxon>Acanthomorphata</taxon>
        <taxon>Ovalentaria</taxon>
        <taxon>Atherinomorphae</taxon>
        <taxon>Cyprinodontiformes</taxon>
        <taxon>Poeciliidae</taxon>
        <taxon>Poeciliinae</taxon>
        <taxon>Poecilia</taxon>
    </lineage>
</organism>
<feature type="compositionally biased region" description="Polar residues" evidence="2">
    <location>
        <begin position="653"/>
        <end position="667"/>
    </location>
</feature>
<dbReference type="GO" id="GO:0005634">
    <property type="term" value="C:nucleus"/>
    <property type="evidence" value="ECO:0007669"/>
    <property type="project" value="TreeGrafter"/>
</dbReference>
<dbReference type="EMBL" id="AYCK01000711">
    <property type="status" value="NOT_ANNOTATED_CDS"/>
    <property type="molecule type" value="Genomic_DNA"/>
</dbReference>
<evidence type="ECO:0000256" key="2">
    <source>
        <dbReference type="SAM" id="MobiDB-lite"/>
    </source>
</evidence>